<dbReference type="Proteomes" id="UP001515480">
    <property type="component" value="Unassembled WGS sequence"/>
</dbReference>
<sequence>MGPRGAISPPMEEAAPVQLSKLVEHIGEPTLEGEVCLHLEHSETAGVMSQLMFQCLVGEDASASPPIGGVQLLQRNPGHNPHLLGWKVVPGPENKGIKKGHHDKIAHMWAWMPAHATSEILVLQNAWKKSIRNSFKQNHQNSTRFDGQGRIVLSLHLGYSCMMVHDDRIQCAATEIFQLKHAAWLSAQTALPSSPLELKSSSTLTGVS</sequence>
<keyword evidence="2" id="KW-1185">Reference proteome</keyword>
<organism evidence="1 2">
    <name type="scientific">Prymnesium parvum</name>
    <name type="common">Toxic golden alga</name>
    <dbReference type="NCBI Taxonomy" id="97485"/>
    <lineage>
        <taxon>Eukaryota</taxon>
        <taxon>Haptista</taxon>
        <taxon>Haptophyta</taxon>
        <taxon>Prymnesiophyceae</taxon>
        <taxon>Prymnesiales</taxon>
        <taxon>Prymnesiaceae</taxon>
        <taxon>Prymnesium</taxon>
    </lineage>
</organism>
<evidence type="ECO:0000313" key="2">
    <source>
        <dbReference type="Proteomes" id="UP001515480"/>
    </source>
</evidence>
<protein>
    <submittedName>
        <fullName evidence="1">Uncharacterized protein</fullName>
    </submittedName>
</protein>
<dbReference type="AlphaFoldDB" id="A0AB34J0I4"/>
<gene>
    <name evidence="1" type="ORF">AB1Y20_006509</name>
</gene>
<dbReference type="EMBL" id="JBGBPQ010000015">
    <property type="protein sequence ID" value="KAL1510179.1"/>
    <property type="molecule type" value="Genomic_DNA"/>
</dbReference>
<proteinExistence type="predicted"/>
<evidence type="ECO:0000313" key="1">
    <source>
        <dbReference type="EMBL" id="KAL1510179.1"/>
    </source>
</evidence>
<accession>A0AB34J0I4</accession>
<reference evidence="1 2" key="1">
    <citation type="journal article" date="2024" name="Science">
        <title>Giant polyketide synthase enzymes in the biosynthesis of giant marine polyether toxins.</title>
        <authorList>
            <person name="Fallon T.R."/>
            <person name="Shende V.V."/>
            <person name="Wierzbicki I.H."/>
            <person name="Pendleton A.L."/>
            <person name="Watervoot N.F."/>
            <person name="Auber R.P."/>
            <person name="Gonzalez D.J."/>
            <person name="Wisecaver J.H."/>
            <person name="Moore B.S."/>
        </authorList>
    </citation>
    <scope>NUCLEOTIDE SEQUENCE [LARGE SCALE GENOMIC DNA]</scope>
    <source>
        <strain evidence="1 2">12B1</strain>
    </source>
</reference>
<name>A0AB34J0I4_PRYPA</name>
<comment type="caution">
    <text evidence="1">The sequence shown here is derived from an EMBL/GenBank/DDBJ whole genome shotgun (WGS) entry which is preliminary data.</text>
</comment>